<evidence type="ECO:0000313" key="6">
    <source>
        <dbReference type="Proteomes" id="UP000308768"/>
    </source>
</evidence>
<dbReference type="OrthoDB" id="5574718at2759"/>
<dbReference type="GO" id="GO:0051879">
    <property type="term" value="F:Hsp90 protein binding"/>
    <property type="evidence" value="ECO:0007669"/>
    <property type="project" value="TreeGrafter"/>
</dbReference>
<dbReference type="AlphaFoldDB" id="A0A4U0X754"/>
<evidence type="ECO:0000259" key="4">
    <source>
        <dbReference type="Pfam" id="PF11701"/>
    </source>
</evidence>
<sequence length="644" mass="69866">MTSPNDERAEVLARSINALTQSDNGVFDADRFGQVLTALDIRLPAILRSQAIVATVKVLGISPEAGQAALMRFIASRIAKHSDEDLIIAFSVAAAIFPVVPAVAAQLFLTEGFVESLVPLLQRGPVAADHGNVHTVRKAVLELLSAACMDKACRDRIDKYCAETLKGLTKKTADISTSILAALAFVKIRQEMSKGQKPMVSDVDFDLARNLVPLFTHSVLNPSDKSSQQHAMEGLAYLSLQPDTKEELADNTQFLKGLMVQLSDLTTAEPLLFGALNMFVHMTTYLPTVPEDQNRLKYRIPHANLPKTAHADPAYDKRVSARCHKVLEAGIVPLLVQFSKTSSSLMRRLMLQILLSLTKEQSRRSTMARQGAVKLVLQLQEAEERQTIAIVDNPSSRADPSAYRMAAHVLARILISVDPTLVFSATAPIASAVRPLVLLLTDDTDTDSERRDLLPVFEALLALTNLASTTGNIRTAIVRLSWSTIEDLLLSSNKRVQCAAVELVCNLMESATTVALYADGSRDAKNRVHVLLALADSEDLATRRGAGGALATLTQYTEAVTAILATQRGVEILLGLCDDNESEELRHRGIVCIMNVITAEGSTGVDGILKVKGARGTETLTHMVGKTKVPEIKQFGKEALKTLQ</sequence>
<dbReference type="PANTHER" id="PTHR45994">
    <property type="entry name" value="FI21225P1"/>
    <property type="match status" value="1"/>
</dbReference>
<dbReference type="Pfam" id="PF11701">
    <property type="entry name" value="UNC45-central"/>
    <property type="match status" value="1"/>
</dbReference>
<dbReference type="GO" id="GO:0005737">
    <property type="term" value="C:cytoplasm"/>
    <property type="evidence" value="ECO:0007669"/>
    <property type="project" value="UniProtKB-SubCell"/>
</dbReference>
<evidence type="ECO:0000256" key="2">
    <source>
        <dbReference type="ARBA" id="ARBA00022490"/>
    </source>
</evidence>
<protein>
    <recommendedName>
        <fullName evidence="4">UNC-45/Cro1/She4 central domain-containing protein</fullName>
    </recommendedName>
</protein>
<keyword evidence="3" id="KW-1133">Transmembrane helix</keyword>
<dbReference type="Proteomes" id="UP000308768">
    <property type="component" value="Unassembled WGS sequence"/>
</dbReference>
<dbReference type="InterPro" id="IPR024660">
    <property type="entry name" value="UCS_central_dom"/>
</dbReference>
<accession>A0A4U0X754</accession>
<keyword evidence="3" id="KW-0812">Transmembrane</keyword>
<dbReference type="InterPro" id="IPR016024">
    <property type="entry name" value="ARM-type_fold"/>
</dbReference>
<keyword evidence="3" id="KW-0472">Membrane</keyword>
<comment type="caution">
    <text evidence="5">The sequence shown here is derived from an EMBL/GenBank/DDBJ whole genome shotgun (WGS) entry which is preliminary data.</text>
</comment>
<reference evidence="5 6" key="1">
    <citation type="submission" date="2017-03" db="EMBL/GenBank/DDBJ databases">
        <title>Genomes of endolithic fungi from Antarctica.</title>
        <authorList>
            <person name="Coleine C."/>
            <person name="Masonjones S."/>
            <person name="Stajich J.E."/>
        </authorList>
    </citation>
    <scope>NUCLEOTIDE SEQUENCE [LARGE SCALE GENOMIC DNA]</scope>
    <source>
        <strain evidence="5 6">CCFEE 5187</strain>
    </source>
</reference>
<name>A0A4U0X754_9PEZI</name>
<evidence type="ECO:0000313" key="5">
    <source>
        <dbReference type="EMBL" id="TKA72320.1"/>
    </source>
</evidence>
<dbReference type="PANTHER" id="PTHR45994:SF1">
    <property type="entry name" value="FI21225P1"/>
    <property type="match status" value="1"/>
</dbReference>
<gene>
    <name evidence="5" type="ORF">B0A49_06406</name>
</gene>
<feature type="transmembrane region" description="Helical" evidence="3">
    <location>
        <begin position="86"/>
        <end position="109"/>
    </location>
</feature>
<dbReference type="SUPFAM" id="SSF48371">
    <property type="entry name" value="ARM repeat"/>
    <property type="match status" value="1"/>
</dbReference>
<dbReference type="EMBL" id="NAJN01000506">
    <property type="protein sequence ID" value="TKA72320.1"/>
    <property type="molecule type" value="Genomic_DNA"/>
</dbReference>
<comment type="subcellular location">
    <subcellularLocation>
        <location evidence="1">Cytoplasm</location>
    </subcellularLocation>
</comment>
<feature type="domain" description="UNC-45/Cro1/She4 central" evidence="4">
    <location>
        <begin position="34"/>
        <end position="188"/>
    </location>
</feature>
<proteinExistence type="predicted"/>
<evidence type="ECO:0000256" key="3">
    <source>
        <dbReference type="SAM" id="Phobius"/>
    </source>
</evidence>
<keyword evidence="6" id="KW-1185">Reference proteome</keyword>
<dbReference type="STRING" id="331657.A0A4U0X754"/>
<dbReference type="InterPro" id="IPR011989">
    <property type="entry name" value="ARM-like"/>
</dbReference>
<evidence type="ECO:0000256" key="1">
    <source>
        <dbReference type="ARBA" id="ARBA00004496"/>
    </source>
</evidence>
<dbReference type="Gene3D" id="1.25.10.100">
    <property type="match status" value="1"/>
</dbReference>
<dbReference type="Gene3D" id="1.25.10.10">
    <property type="entry name" value="Leucine-rich Repeat Variant"/>
    <property type="match status" value="1"/>
</dbReference>
<organism evidence="5 6">
    <name type="scientific">Cryomyces minteri</name>
    <dbReference type="NCBI Taxonomy" id="331657"/>
    <lineage>
        <taxon>Eukaryota</taxon>
        <taxon>Fungi</taxon>
        <taxon>Dikarya</taxon>
        <taxon>Ascomycota</taxon>
        <taxon>Pezizomycotina</taxon>
        <taxon>Dothideomycetes</taxon>
        <taxon>Dothideomycetes incertae sedis</taxon>
        <taxon>Cryomyces</taxon>
    </lineage>
</organism>
<keyword evidence="2" id="KW-0963">Cytoplasm</keyword>